<name>A0A811UM04_CERCA</name>
<sequence>MKILYAFASLGYTYPGTAQLCSALVAWVKFTTQNGIFDANVEAVRPRPTPAAVNDSYYCIYLL</sequence>
<reference evidence="1" key="1">
    <citation type="submission" date="2020-11" db="EMBL/GenBank/DDBJ databases">
        <authorList>
            <person name="Whitehead M."/>
        </authorList>
    </citation>
    <scope>NUCLEOTIDE SEQUENCE</scope>
    <source>
        <strain evidence="1">EGII</strain>
    </source>
</reference>
<dbReference type="Proteomes" id="UP000606786">
    <property type="component" value="Unassembled WGS sequence"/>
</dbReference>
<dbReference type="EMBL" id="CAJHJT010000012">
    <property type="protein sequence ID" value="CAD7000222.1"/>
    <property type="molecule type" value="Genomic_DNA"/>
</dbReference>
<evidence type="ECO:0000313" key="1">
    <source>
        <dbReference type="EMBL" id="CAD7000222.1"/>
    </source>
</evidence>
<organism evidence="1 2">
    <name type="scientific">Ceratitis capitata</name>
    <name type="common">Mediterranean fruit fly</name>
    <name type="synonym">Tephritis capitata</name>
    <dbReference type="NCBI Taxonomy" id="7213"/>
    <lineage>
        <taxon>Eukaryota</taxon>
        <taxon>Metazoa</taxon>
        <taxon>Ecdysozoa</taxon>
        <taxon>Arthropoda</taxon>
        <taxon>Hexapoda</taxon>
        <taxon>Insecta</taxon>
        <taxon>Pterygota</taxon>
        <taxon>Neoptera</taxon>
        <taxon>Endopterygota</taxon>
        <taxon>Diptera</taxon>
        <taxon>Brachycera</taxon>
        <taxon>Muscomorpha</taxon>
        <taxon>Tephritoidea</taxon>
        <taxon>Tephritidae</taxon>
        <taxon>Ceratitis</taxon>
        <taxon>Ceratitis</taxon>
    </lineage>
</organism>
<accession>A0A811UM04</accession>
<dbReference type="AlphaFoldDB" id="A0A811UM04"/>
<gene>
    <name evidence="1" type="ORF">CCAP1982_LOCUS8714</name>
</gene>
<comment type="caution">
    <text evidence="1">The sequence shown here is derived from an EMBL/GenBank/DDBJ whole genome shotgun (WGS) entry which is preliminary data.</text>
</comment>
<protein>
    <submittedName>
        <fullName evidence="1">(Mediterranean fruit fly) hypothetical protein</fullName>
    </submittedName>
</protein>
<proteinExistence type="predicted"/>
<keyword evidence="2" id="KW-1185">Reference proteome</keyword>
<evidence type="ECO:0000313" key="2">
    <source>
        <dbReference type="Proteomes" id="UP000606786"/>
    </source>
</evidence>